<dbReference type="EMBL" id="CP075869">
    <property type="protein sequence ID" value="QYT03909.1"/>
    <property type="molecule type" value="Genomic_DNA"/>
</dbReference>
<evidence type="ECO:0000313" key="3">
    <source>
        <dbReference type="EMBL" id="QYT03909.1"/>
    </source>
</evidence>
<feature type="chain" id="PRO_5034377302" description="Secreted protein" evidence="2">
    <location>
        <begin position="29"/>
        <end position="102"/>
    </location>
</feature>
<evidence type="ECO:0000256" key="1">
    <source>
        <dbReference type="SAM" id="MobiDB-lite"/>
    </source>
</evidence>
<evidence type="ECO:0000256" key="2">
    <source>
        <dbReference type="SAM" id="SignalP"/>
    </source>
</evidence>
<dbReference type="AlphaFoldDB" id="A0A8G0PPD5"/>
<name>A0A8G0PPD5_9HYPO</name>
<evidence type="ECO:0008006" key="5">
    <source>
        <dbReference type="Google" id="ProtNLM"/>
    </source>
</evidence>
<feature type="region of interest" description="Disordered" evidence="1">
    <location>
        <begin position="25"/>
        <end position="49"/>
    </location>
</feature>
<feature type="signal peptide" evidence="2">
    <location>
        <begin position="1"/>
        <end position="28"/>
    </location>
</feature>
<keyword evidence="4" id="KW-1185">Reference proteome</keyword>
<evidence type="ECO:0000313" key="4">
    <source>
        <dbReference type="Proteomes" id="UP000826661"/>
    </source>
</evidence>
<keyword evidence="2" id="KW-0732">Signal</keyword>
<dbReference type="Proteomes" id="UP000826661">
    <property type="component" value="Chromosome VI"/>
</dbReference>
<protein>
    <recommendedName>
        <fullName evidence="5">Secreted protein</fullName>
    </recommendedName>
</protein>
<proteinExistence type="predicted"/>
<organism evidence="3 4">
    <name type="scientific">Trichoderma simmonsii</name>
    <dbReference type="NCBI Taxonomy" id="1491479"/>
    <lineage>
        <taxon>Eukaryota</taxon>
        <taxon>Fungi</taxon>
        <taxon>Dikarya</taxon>
        <taxon>Ascomycota</taxon>
        <taxon>Pezizomycotina</taxon>
        <taxon>Sordariomycetes</taxon>
        <taxon>Hypocreomycetidae</taxon>
        <taxon>Hypocreales</taxon>
        <taxon>Hypocreaceae</taxon>
        <taxon>Trichoderma</taxon>
    </lineage>
</organism>
<gene>
    <name evidence="3" type="ORF">H0G86_010852</name>
</gene>
<reference evidence="3 4" key="1">
    <citation type="journal article" date="2021" name="BMC Genomics">
        <title>Telomere-to-telomere genome assembly of asparaginase-producing Trichoderma simmonsii.</title>
        <authorList>
            <person name="Chung D."/>
            <person name="Kwon Y.M."/>
            <person name="Yang Y."/>
        </authorList>
    </citation>
    <scope>NUCLEOTIDE SEQUENCE [LARGE SCALE GENOMIC DNA]</scope>
    <source>
        <strain evidence="3 4">GH-Sj1</strain>
    </source>
</reference>
<sequence length="102" mass="11580">MGRTMLRLEFYFLLLAATLKMNWRTAQPASKRRHSKLSREPPSPWISALSASSGTANALQASICLPSCDEERHRLACAKYIDEQPDRSIFMPMCGLHRHALH</sequence>
<accession>A0A8G0PPD5</accession>